<evidence type="ECO:0000256" key="2">
    <source>
        <dbReference type="SAM" id="Phobius"/>
    </source>
</evidence>
<dbReference type="SUPFAM" id="SSF56112">
    <property type="entry name" value="Protein kinase-like (PK-like)"/>
    <property type="match status" value="1"/>
</dbReference>
<dbReference type="SMART" id="SM00220">
    <property type="entry name" value="S_TKc"/>
    <property type="match status" value="1"/>
</dbReference>
<dbReference type="GeneID" id="70137063"/>
<protein>
    <submittedName>
        <fullName evidence="4">Kinase-like domain-containing protein</fullName>
    </submittedName>
</protein>
<name>A0A9P8RJJ0_9PEZI</name>
<dbReference type="PANTHER" id="PTHR24359:SF37">
    <property type="entry name" value="PROTEIN KINASE DOMAIN-CONTAINING PROTEIN"/>
    <property type="match status" value="1"/>
</dbReference>
<sequence length="728" mass="82345">MDNQSAVQTGKVWDIIRDVQSGRKGSVLAHNQPNFENVDSSSGTARKHSSQLSVPPGSGGPPSLPSTVYDRGDSESLQDAIQFAQHLPSTSHPADIAQTGTWQAPDSQDMASKLRAAMVQSYRGKSEGKTFLPRNALQKIVTKEAVQQELERKGIDNPSWPAQICNIITYRDDNERKRNTSRRKIFATLVMIKEVQLVNDFLTQGIWDSHLPLKVCKDEGKENTLCPRNNKSKPALSNENDILRWSFNDVGLFESHQWFVTVPYFTKVTEPMDKVHFYPLSSNDILPFIECLETLEDEKERRSFLFGHNATVDRIKIHPDHHNFDVRIGNSGADFAVKRLVDNGNSKQAFDREVDALKRFSQRKERYIINLLATYAVDGQYHLLFPIADGNLRTFWKQSPGSEIIPGAALWLAQECQGIAAALAKIHNLTASMRADLELHSSHYRAYGIHGDIKPENVLWFKNMPSHLVETGVEEGNKSIGFLQISDFGTVNFHGTNTATYNQIPVIHTTYAAPESDSGRNSLGSAAIDVWALGCVYLEFITWYLKGSRSTEDDFTEIRVREEQEMDAENEGVAQDKFFIKRKTWVTGKEYHIIKPDILEWIAGLHNDPRCSPFIHDFLDFIMSEMLVIPREDRCKSGRVSGRLRELLVACENSKDYCEIGRPRTLAALKSKWLTLKGEIRYMGRFINSHGLMSVFVVLVVFLALSFRPLVKTMLAPQTLWDLAYGHV</sequence>
<dbReference type="InterPro" id="IPR011009">
    <property type="entry name" value="Kinase-like_dom_sf"/>
</dbReference>
<organism evidence="4 5">
    <name type="scientific">Truncatella angustata</name>
    <dbReference type="NCBI Taxonomy" id="152316"/>
    <lineage>
        <taxon>Eukaryota</taxon>
        <taxon>Fungi</taxon>
        <taxon>Dikarya</taxon>
        <taxon>Ascomycota</taxon>
        <taxon>Pezizomycotina</taxon>
        <taxon>Sordariomycetes</taxon>
        <taxon>Xylariomycetidae</taxon>
        <taxon>Amphisphaeriales</taxon>
        <taxon>Sporocadaceae</taxon>
        <taxon>Truncatella</taxon>
    </lineage>
</organism>
<gene>
    <name evidence="4" type="ORF">BKA67DRAFT_663378</name>
</gene>
<comment type="caution">
    <text evidence="4">The sequence shown here is derived from an EMBL/GenBank/DDBJ whole genome shotgun (WGS) entry which is preliminary data.</text>
</comment>
<keyword evidence="4" id="KW-0808">Transferase</keyword>
<dbReference type="PANTHER" id="PTHR24359">
    <property type="entry name" value="SERINE/THREONINE-PROTEIN KINASE SBK1"/>
    <property type="match status" value="1"/>
</dbReference>
<dbReference type="RefSeq" id="XP_045953536.1">
    <property type="nucleotide sequence ID" value="XM_046108172.1"/>
</dbReference>
<dbReference type="Proteomes" id="UP000758603">
    <property type="component" value="Unassembled WGS sequence"/>
</dbReference>
<accession>A0A9P8RJJ0</accession>
<dbReference type="GO" id="GO:0005524">
    <property type="term" value="F:ATP binding"/>
    <property type="evidence" value="ECO:0007669"/>
    <property type="project" value="InterPro"/>
</dbReference>
<dbReference type="InterPro" id="IPR000719">
    <property type="entry name" value="Prot_kinase_dom"/>
</dbReference>
<feature type="compositionally biased region" description="Polar residues" evidence="1">
    <location>
        <begin position="29"/>
        <end position="44"/>
    </location>
</feature>
<feature type="region of interest" description="Disordered" evidence="1">
    <location>
        <begin position="26"/>
        <end position="71"/>
    </location>
</feature>
<keyword evidence="2" id="KW-0472">Membrane</keyword>
<dbReference type="PROSITE" id="PS50011">
    <property type="entry name" value="PROTEIN_KINASE_DOM"/>
    <property type="match status" value="1"/>
</dbReference>
<keyword evidence="5" id="KW-1185">Reference proteome</keyword>
<dbReference type="OrthoDB" id="4062651at2759"/>
<proteinExistence type="predicted"/>
<evidence type="ECO:0000256" key="1">
    <source>
        <dbReference type="SAM" id="MobiDB-lite"/>
    </source>
</evidence>
<feature type="domain" description="Protein kinase" evidence="3">
    <location>
        <begin position="298"/>
        <end position="674"/>
    </location>
</feature>
<evidence type="ECO:0000313" key="4">
    <source>
        <dbReference type="EMBL" id="KAH6647022.1"/>
    </source>
</evidence>
<dbReference type="EMBL" id="JAGPXC010000009">
    <property type="protein sequence ID" value="KAH6647022.1"/>
    <property type="molecule type" value="Genomic_DNA"/>
</dbReference>
<evidence type="ECO:0000259" key="3">
    <source>
        <dbReference type="PROSITE" id="PS50011"/>
    </source>
</evidence>
<keyword evidence="2" id="KW-0812">Transmembrane</keyword>
<dbReference type="Gene3D" id="1.10.510.10">
    <property type="entry name" value="Transferase(Phosphotransferase) domain 1"/>
    <property type="match status" value="1"/>
</dbReference>
<dbReference type="Pfam" id="PF00069">
    <property type="entry name" value="Pkinase"/>
    <property type="match status" value="1"/>
</dbReference>
<dbReference type="GO" id="GO:0004674">
    <property type="term" value="F:protein serine/threonine kinase activity"/>
    <property type="evidence" value="ECO:0007669"/>
    <property type="project" value="TreeGrafter"/>
</dbReference>
<keyword evidence="2" id="KW-1133">Transmembrane helix</keyword>
<evidence type="ECO:0000313" key="5">
    <source>
        <dbReference type="Proteomes" id="UP000758603"/>
    </source>
</evidence>
<keyword evidence="4" id="KW-0418">Kinase</keyword>
<reference evidence="4" key="1">
    <citation type="journal article" date="2021" name="Nat. Commun.">
        <title>Genetic determinants of endophytism in the Arabidopsis root mycobiome.</title>
        <authorList>
            <person name="Mesny F."/>
            <person name="Miyauchi S."/>
            <person name="Thiergart T."/>
            <person name="Pickel B."/>
            <person name="Atanasova L."/>
            <person name="Karlsson M."/>
            <person name="Huettel B."/>
            <person name="Barry K.W."/>
            <person name="Haridas S."/>
            <person name="Chen C."/>
            <person name="Bauer D."/>
            <person name="Andreopoulos W."/>
            <person name="Pangilinan J."/>
            <person name="LaButti K."/>
            <person name="Riley R."/>
            <person name="Lipzen A."/>
            <person name="Clum A."/>
            <person name="Drula E."/>
            <person name="Henrissat B."/>
            <person name="Kohler A."/>
            <person name="Grigoriev I.V."/>
            <person name="Martin F.M."/>
            <person name="Hacquard S."/>
        </authorList>
    </citation>
    <scope>NUCLEOTIDE SEQUENCE</scope>
    <source>
        <strain evidence="4">MPI-SDFR-AT-0073</strain>
    </source>
</reference>
<feature type="transmembrane region" description="Helical" evidence="2">
    <location>
        <begin position="691"/>
        <end position="711"/>
    </location>
</feature>
<dbReference type="AlphaFoldDB" id="A0A9P8RJJ0"/>